<keyword evidence="6 14" id="KW-0349">Heme</keyword>
<evidence type="ECO:0000256" key="10">
    <source>
        <dbReference type="ARBA" id="ARBA00023002"/>
    </source>
</evidence>
<dbReference type="Proteomes" id="UP000027135">
    <property type="component" value="Unassembled WGS sequence"/>
</dbReference>
<dbReference type="SUPFAM" id="SSF48264">
    <property type="entry name" value="Cytochrome P450"/>
    <property type="match status" value="1"/>
</dbReference>
<evidence type="ECO:0000256" key="5">
    <source>
        <dbReference type="ARBA" id="ARBA00010617"/>
    </source>
</evidence>
<dbReference type="GO" id="GO:0004497">
    <property type="term" value="F:monooxygenase activity"/>
    <property type="evidence" value="ECO:0007669"/>
    <property type="project" value="UniProtKB-KW"/>
</dbReference>
<dbReference type="EMBL" id="KK852632">
    <property type="protein sequence ID" value="KDR19800.1"/>
    <property type="molecule type" value="Genomic_DNA"/>
</dbReference>
<dbReference type="GO" id="GO:0016705">
    <property type="term" value="F:oxidoreductase activity, acting on paired donors, with incorporation or reduction of molecular oxygen"/>
    <property type="evidence" value="ECO:0007669"/>
    <property type="project" value="InterPro"/>
</dbReference>
<feature type="transmembrane region" description="Helical" evidence="16">
    <location>
        <begin position="6"/>
        <end position="32"/>
    </location>
</feature>
<gene>
    <name evidence="17" type="ORF">L798_04733</name>
</gene>
<dbReference type="InterPro" id="IPR001128">
    <property type="entry name" value="Cyt_P450"/>
</dbReference>
<dbReference type="InterPro" id="IPR017972">
    <property type="entry name" value="Cyt_P450_CS"/>
</dbReference>
<accession>A0A067RK29</accession>
<keyword evidence="9" id="KW-0492">Microsome</keyword>
<evidence type="ECO:0000256" key="9">
    <source>
        <dbReference type="ARBA" id="ARBA00022848"/>
    </source>
</evidence>
<dbReference type="GO" id="GO:0005789">
    <property type="term" value="C:endoplasmic reticulum membrane"/>
    <property type="evidence" value="ECO:0007669"/>
    <property type="project" value="UniProtKB-SubCell"/>
</dbReference>
<evidence type="ECO:0000256" key="11">
    <source>
        <dbReference type="ARBA" id="ARBA00023004"/>
    </source>
</evidence>
<evidence type="ECO:0000256" key="16">
    <source>
        <dbReference type="SAM" id="Phobius"/>
    </source>
</evidence>
<keyword evidence="12 15" id="KW-0503">Monooxygenase</keyword>
<dbReference type="InterPro" id="IPR002403">
    <property type="entry name" value="Cyt_P450_E_grp-IV"/>
</dbReference>
<dbReference type="PANTHER" id="PTHR24292">
    <property type="entry name" value="CYTOCHROME P450"/>
    <property type="match status" value="1"/>
</dbReference>
<dbReference type="STRING" id="136037.A0A067RK29"/>
<proteinExistence type="inferred from homology"/>
<evidence type="ECO:0000256" key="7">
    <source>
        <dbReference type="ARBA" id="ARBA00022723"/>
    </source>
</evidence>
<keyword evidence="7 14" id="KW-0479">Metal-binding</keyword>
<feature type="binding site" description="axial binding residue" evidence="14">
    <location>
        <position position="448"/>
    </location>
    <ligand>
        <name>heme</name>
        <dbReference type="ChEBI" id="CHEBI:30413"/>
    </ligand>
    <ligandPart>
        <name>Fe</name>
        <dbReference type="ChEBI" id="CHEBI:18248"/>
    </ligandPart>
</feature>
<evidence type="ECO:0000256" key="12">
    <source>
        <dbReference type="ARBA" id="ARBA00023033"/>
    </source>
</evidence>
<evidence type="ECO:0000256" key="1">
    <source>
        <dbReference type="ARBA" id="ARBA00001971"/>
    </source>
</evidence>
<reference evidence="17 18" key="1">
    <citation type="journal article" date="2014" name="Nat. Commun.">
        <title>Molecular traces of alternative social organization in a termite genome.</title>
        <authorList>
            <person name="Terrapon N."/>
            <person name="Li C."/>
            <person name="Robertson H.M."/>
            <person name="Ji L."/>
            <person name="Meng X."/>
            <person name="Booth W."/>
            <person name="Chen Z."/>
            <person name="Childers C.P."/>
            <person name="Glastad K.M."/>
            <person name="Gokhale K."/>
            <person name="Gowin J."/>
            <person name="Gronenberg W."/>
            <person name="Hermansen R.A."/>
            <person name="Hu H."/>
            <person name="Hunt B.G."/>
            <person name="Huylmans A.K."/>
            <person name="Khalil S.M."/>
            <person name="Mitchell R.D."/>
            <person name="Munoz-Torres M.C."/>
            <person name="Mustard J.A."/>
            <person name="Pan H."/>
            <person name="Reese J.T."/>
            <person name="Scharf M.E."/>
            <person name="Sun F."/>
            <person name="Vogel H."/>
            <person name="Xiao J."/>
            <person name="Yang W."/>
            <person name="Yang Z."/>
            <person name="Yang Z."/>
            <person name="Zhou J."/>
            <person name="Zhu J."/>
            <person name="Brent C.S."/>
            <person name="Elsik C.G."/>
            <person name="Goodisman M.A."/>
            <person name="Liberles D.A."/>
            <person name="Roe R.M."/>
            <person name="Vargo E.L."/>
            <person name="Vilcinskas A."/>
            <person name="Wang J."/>
            <person name="Bornberg-Bauer E."/>
            <person name="Korb J."/>
            <person name="Zhang G."/>
            <person name="Liebig J."/>
        </authorList>
    </citation>
    <scope>NUCLEOTIDE SEQUENCE [LARGE SCALE GENOMIC DNA]</scope>
    <source>
        <tissue evidence="17">Whole organism</tissue>
    </source>
</reference>
<evidence type="ECO:0000256" key="15">
    <source>
        <dbReference type="RuleBase" id="RU000461"/>
    </source>
</evidence>
<evidence type="ECO:0000256" key="2">
    <source>
        <dbReference type="ARBA" id="ARBA00003690"/>
    </source>
</evidence>
<dbReference type="AlphaFoldDB" id="A0A067RK29"/>
<dbReference type="OMA" id="AIAWECM"/>
<dbReference type="CDD" id="cd11056">
    <property type="entry name" value="CYP6-like"/>
    <property type="match status" value="1"/>
</dbReference>
<name>A0A067RK29_ZOONE</name>
<comment type="subcellular location">
    <subcellularLocation>
        <location evidence="4">Endoplasmic reticulum membrane</location>
        <topology evidence="4">Peripheral membrane protein</topology>
    </subcellularLocation>
    <subcellularLocation>
        <location evidence="3">Microsome membrane</location>
        <topology evidence="3">Peripheral membrane protein</topology>
    </subcellularLocation>
</comment>
<keyword evidence="11 14" id="KW-0408">Iron</keyword>
<dbReference type="InterPro" id="IPR036396">
    <property type="entry name" value="Cyt_P450_sf"/>
</dbReference>
<dbReference type="PRINTS" id="PR00385">
    <property type="entry name" value="P450"/>
</dbReference>
<sequence>MGIISWLAVTFSVVLILIGVLYLYLNVAFLYWRKRNFPYLRPTFPFGNLGVLLTRLKSMGEVYADIYRQMNGMKFGGVYLMHRPQFIVRDPEMIRNFLIKDFEYFHDHGFVFDEKIDPLTGNLFMLTGKKWKDLRAVLSPTFSSGKMKIMFETMVECGQGLTEFLDEYAYSKDNVEMNEVVAKFTTDVIASCAFGIQCNCLKHPDAEFRRWGKRMIEQSLMESIIGILYVLVPSIPIFFNLPLTSRSVSAFFRKVVRETIEFREKNAVKRNDFLQLLIDLKNQKRGKEDKPGFTMDEITAQVIVFFVGGFDTTSVTMSFCLYELAMNMDVQTRLSTEINTVLQQYNGRVTYEAIKEMKYLDKVVSETLRKYPPVTFLNRHCTKDYNIPETDLVIEKGVQMVVPVLGLHKDPEYFPDPEKFDPERFNEETKSRRPNYVYLPFGDGPRVCIGKRFGVIQTKVGLVCLLSKYEFQVCDKTADSLKIDQRKFIMTPTEGVWLQARYRSDPF</sequence>
<keyword evidence="13 16" id="KW-0472">Membrane</keyword>
<keyword evidence="10 15" id="KW-0560">Oxidoreductase</keyword>
<dbReference type="Gene3D" id="1.10.630.10">
    <property type="entry name" value="Cytochrome P450"/>
    <property type="match status" value="1"/>
</dbReference>
<evidence type="ECO:0000313" key="17">
    <source>
        <dbReference type="EMBL" id="KDR19800.1"/>
    </source>
</evidence>
<organism evidence="17 18">
    <name type="scientific">Zootermopsis nevadensis</name>
    <name type="common">Dampwood termite</name>
    <dbReference type="NCBI Taxonomy" id="136037"/>
    <lineage>
        <taxon>Eukaryota</taxon>
        <taxon>Metazoa</taxon>
        <taxon>Ecdysozoa</taxon>
        <taxon>Arthropoda</taxon>
        <taxon>Hexapoda</taxon>
        <taxon>Insecta</taxon>
        <taxon>Pterygota</taxon>
        <taxon>Neoptera</taxon>
        <taxon>Polyneoptera</taxon>
        <taxon>Dictyoptera</taxon>
        <taxon>Blattodea</taxon>
        <taxon>Blattoidea</taxon>
        <taxon>Termitoidae</taxon>
        <taxon>Termopsidae</taxon>
        <taxon>Zootermopsis</taxon>
    </lineage>
</organism>
<dbReference type="OrthoDB" id="2789670at2759"/>
<dbReference type="eggNOG" id="KOG0158">
    <property type="taxonomic scope" value="Eukaryota"/>
</dbReference>
<dbReference type="InParanoid" id="A0A067RK29"/>
<keyword evidence="18" id="KW-1185">Reference proteome</keyword>
<evidence type="ECO:0000256" key="4">
    <source>
        <dbReference type="ARBA" id="ARBA00004406"/>
    </source>
</evidence>
<comment type="cofactor">
    <cofactor evidence="1 14">
        <name>heme</name>
        <dbReference type="ChEBI" id="CHEBI:30413"/>
    </cofactor>
</comment>
<evidence type="ECO:0000256" key="6">
    <source>
        <dbReference type="ARBA" id="ARBA00022617"/>
    </source>
</evidence>
<evidence type="ECO:0000256" key="8">
    <source>
        <dbReference type="ARBA" id="ARBA00022824"/>
    </source>
</evidence>
<dbReference type="PANTHER" id="PTHR24292:SF100">
    <property type="entry name" value="CYTOCHROME P450 6A16, ISOFORM B-RELATED"/>
    <property type="match status" value="1"/>
</dbReference>
<evidence type="ECO:0000256" key="3">
    <source>
        <dbReference type="ARBA" id="ARBA00004174"/>
    </source>
</evidence>
<evidence type="ECO:0000313" key="18">
    <source>
        <dbReference type="Proteomes" id="UP000027135"/>
    </source>
</evidence>
<comment type="similarity">
    <text evidence="5 15">Belongs to the cytochrome P450 family.</text>
</comment>
<dbReference type="Pfam" id="PF00067">
    <property type="entry name" value="p450"/>
    <property type="match status" value="1"/>
</dbReference>
<dbReference type="GO" id="GO:0005506">
    <property type="term" value="F:iron ion binding"/>
    <property type="evidence" value="ECO:0007669"/>
    <property type="project" value="InterPro"/>
</dbReference>
<keyword evidence="16" id="KW-0812">Transmembrane</keyword>
<comment type="function">
    <text evidence="2">May be involved in the metabolism of insect hormones and in the breakdown of synthetic insecticides.</text>
</comment>
<dbReference type="InterPro" id="IPR050476">
    <property type="entry name" value="Insect_CytP450_Detox"/>
</dbReference>
<feature type="transmembrane region" description="Helical" evidence="16">
    <location>
        <begin position="219"/>
        <end position="239"/>
    </location>
</feature>
<protein>
    <submittedName>
        <fullName evidence="17">Putative cytochrome P450 6a13</fullName>
    </submittedName>
</protein>
<evidence type="ECO:0000256" key="14">
    <source>
        <dbReference type="PIRSR" id="PIRSR602403-1"/>
    </source>
</evidence>
<dbReference type="FunFam" id="1.10.630.10:FF:000042">
    <property type="entry name" value="Cytochrome P450"/>
    <property type="match status" value="1"/>
</dbReference>
<dbReference type="FunCoup" id="A0A067RK29">
    <property type="interactions" value="279"/>
</dbReference>
<keyword evidence="8" id="KW-0256">Endoplasmic reticulum</keyword>
<dbReference type="PROSITE" id="PS00086">
    <property type="entry name" value="CYTOCHROME_P450"/>
    <property type="match status" value="1"/>
</dbReference>
<evidence type="ECO:0000256" key="13">
    <source>
        <dbReference type="ARBA" id="ARBA00023136"/>
    </source>
</evidence>
<keyword evidence="16" id="KW-1133">Transmembrane helix</keyword>
<dbReference type="GO" id="GO:0020037">
    <property type="term" value="F:heme binding"/>
    <property type="evidence" value="ECO:0007669"/>
    <property type="project" value="InterPro"/>
</dbReference>
<dbReference type="PRINTS" id="PR00465">
    <property type="entry name" value="EP450IV"/>
</dbReference>